<accession>A0A0K2UFW3</accession>
<reference evidence="1" key="1">
    <citation type="submission" date="2014-05" db="EMBL/GenBank/DDBJ databases">
        <authorList>
            <person name="Chronopoulou M."/>
        </authorList>
    </citation>
    <scope>NUCLEOTIDE SEQUENCE</scope>
    <source>
        <tissue evidence="1">Whole organism</tissue>
    </source>
</reference>
<protein>
    <submittedName>
        <fullName evidence="1">Uncharacterized protein</fullName>
    </submittedName>
</protein>
<name>A0A0K2UFW3_LEPSM</name>
<proteinExistence type="predicted"/>
<evidence type="ECO:0000313" key="1">
    <source>
        <dbReference type="EMBL" id="CDW37114.1"/>
    </source>
</evidence>
<dbReference type="AlphaFoldDB" id="A0A0K2UFW3"/>
<sequence length="43" mass="5290">MGTLIHQQLTREQLILWLMMSESLKCLKHILDYLICFQSWRRL</sequence>
<organism evidence="1">
    <name type="scientific">Lepeophtheirus salmonis</name>
    <name type="common">Salmon louse</name>
    <name type="synonym">Caligus salmonis</name>
    <dbReference type="NCBI Taxonomy" id="72036"/>
    <lineage>
        <taxon>Eukaryota</taxon>
        <taxon>Metazoa</taxon>
        <taxon>Ecdysozoa</taxon>
        <taxon>Arthropoda</taxon>
        <taxon>Crustacea</taxon>
        <taxon>Multicrustacea</taxon>
        <taxon>Hexanauplia</taxon>
        <taxon>Copepoda</taxon>
        <taxon>Siphonostomatoida</taxon>
        <taxon>Caligidae</taxon>
        <taxon>Lepeophtheirus</taxon>
    </lineage>
</organism>
<dbReference type="EMBL" id="HACA01019753">
    <property type="protein sequence ID" value="CDW37114.1"/>
    <property type="molecule type" value="Transcribed_RNA"/>
</dbReference>